<evidence type="ECO:0000313" key="17">
    <source>
        <dbReference type="Proteomes" id="UP000765509"/>
    </source>
</evidence>
<dbReference type="EMBL" id="AVOT02000170">
    <property type="protein sequence ID" value="MBW0461502.1"/>
    <property type="molecule type" value="Genomic_DNA"/>
</dbReference>
<dbReference type="PANTHER" id="PTHR42648:SF11">
    <property type="entry name" value="TRANSPOSON TY4-P GAG-POL POLYPROTEIN"/>
    <property type="match status" value="1"/>
</dbReference>
<name>A0A9Q3GCT7_9BASI</name>
<evidence type="ECO:0000256" key="6">
    <source>
        <dbReference type="ARBA" id="ARBA00022801"/>
    </source>
</evidence>
<dbReference type="GO" id="GO:0046872">
    <property type="term" value="F:metal ion binding"/>
    <property type="evidence" value="ECO:0007669"/>
    <property type="project" value="UniProtKB-KW"/>
</dbReference>
<dbReference type="InterPro" id="IPR001584">
    <property type="entry name" value="Integrase_cat-core"/>
</dbReference>
<dbReference type="GO" id="GO:0016787">
    <property type="term" value="F:hydrolase activity"/>
    <property type="evidence" value="ECO:0007669"/>
    <property type="project" value="UniProtKB-KW"/>
</dbReference>
<dbReference type="PROSITE" id="PS50994">
    <property type="entry name" value="INTEGRASE"/>
    <property type="match status" value="1"/>
</dbReference>
<dbReference type="InterPro" id="IPR039537">
    <property type="entry name" value="Retrotran_Ty1/copia-like"/>
</dbReference>
<keyword evidence="11" id="KW-0239">DNA-directed DNA polymerase</keyword>
<keyword evidence="1" id="KW-0815">Transposition</keyword>
<proteinExistence type="predicted"/>
<dbReference type="InterPro" id="IPR012337">
    <property type="entry name" value="RNaseH-like_sf"/>
</dbReference>
<comment type="catalytic activity">
    <reaction evidence="14">
        <text>DNA(n) + a 2'-deoxyribonucleoside 5'-triphosphate = DNA(n+1) + diphosphate</text>
        <dbReference type="Rhea" id="RHEA:22508"/>
        <dbReference type="Rhea" id="RHEA-COMP:17339"/>
        <dbReference type="Rhea" id="RHEA-COMP:17340"/>
        <dbReference type="ChEBI" id="CHEBI:33019"/>
        <dbReference type="ChEBI" id="CHEBI:61560"/>
        <dbReference type="ChEBI" id="CHEBI:173112"/>
        <dbReference type="EC" id="2.7.7.7"/>
    </reaction>
</comment>
<keyword evidence="8" id="KW-0694">RNA-binding</keyword>
<evidence type="ECO:0000313" key="16">
    <source>
        <dbReference type="EMBL" id="MBW0461502.1"/>
    </source>
</evidence>
<dbReference type="GO" id="GO:0015074">
    <property type="term" value="P:DNA integration"/>
    <property type="evidence" value="ECO:0007669"/>
    <property type="project" value="UniProtKB-KW"/>
</dbReference>
<dbReference type="GO" id="GO:0005634">
    <property type="term" value="C:nucleus"/>
    <property type="evidence" value="ECO:0007669"/>
    <property type="project" value="UniProtKB-ARBA"/>
</dbReference>
<evidence type="ECO:0000256" key="9">
    <source>
        <dbReference type="ARBA" id="ARBA00022908"/>
    </source>
</evidence>
<dbReference type="GO" id="GO:0032196">
    <property type="term" value="P:transposition"/>
    <property type="evidence" value="ECO:0007669"/>
    <property type="project" value="UniProtKB-KW"/>
</dbReference>
<sequence>MENLHDRSLKKLVSDRGGEFLNNNFKLLAETQGFVHVFSPPDTPQHNGYAKRANRTILEKTRCLLNSSGLPNHYWAESLNTAVLLRNLIPTPSRFNLSPYSLWTGNPPQIKKLRVFGCSAIVSIPRNHQEWKLGSAGEAGVLLGYENNNSAY</sequence>
<dbReference type="GO" id="GO:0003723">
    <property type="term" value="F:RNA binding"/>
    <property type="evidence" value="ECO:0007669"/>
    <property type="project" value="UniProtKB-KW"/>
</dbReference>
<evidence type="ECO:0000259" key="15">
    <source>
        <dbReference type="PROSITE" id="PS50994"/>
    </source>
</evidence>
<dbReference type="OrthoDB" id="3257332at2759"/>
<dbReference type="SUPFAM" id="SSF53098">
    <property type="entry name" value="Ribonuclease H-like"/>
    <property type="match status" value="1"/>
</dbReference>
<evidence type="ECO:0000256" key="8">
    <source>
        <dbReference type="ARBA" id="ARBA00022884"/>
    </source>
</evidence>
<dbReference type="AlphaFoldDB" id="A0A9Q3GCT7"/>
<keyword evidence="17" id="KW-1185">Reference proteome</keyword>
<evidence type="ECO:0000256" key="1">
    <source>
        <dbReference type="ARBA" id="ARBA00022578"/>
    </source>
</evidence>
<dbReference type="GO" id="GO:0006310">
    <property type="term" value="P:DNA recombination"/>
    <property type="evidence" value="ECO:0007669"/>
    <property type="project" value="UniProtKB-KW"/>
</dbReference>
<reference evidence="16" key="1">
    <citation type="submission" date="2021-03" db="EMBL/GenBank/DDBJ databases">
        <title>Draft genome sequence of rust myrtle Austropuccinia psidii MF-1, a brazilian biotype.</title>
        <authorList>
            <person name="Quecine M.C."/>
            <person name="Pachon D.M.R."/>
            <person name="Bonatelli M.L."/>
            <person name="Correr F.H."/>
            <person name="Franceschini L.M."/>
            <person name="Leite T.F."/>
            <person name="Margarido G.R.A."/>
            <person name="Almeida C.A."/>
            <person name="Ferrarezi J.A."/>
            <person name="Labate C.A."/>
        </authorList>
    </citation>
    <scope>NUCLEOTIDE SEQUENCE</scope>
    <source>
        <strain evidence="16">MF-1</strain>
    </source>
</reference>
<organism evidence="16 17">
    <name type="scientific">Austropuccinia psidii MF-1</name>
    <dbReference type="NCBI Taxonomy" id="1389203"/>
    <lineage>
        <taxon>Eukaryota</taxon>
        <taxon>Fungi</taxon>
        <taxon>Dikarya</taxon>
        <taxon>Basidiomycota</taxon>
        <taxon>Pucciniomycotina</taxon>
        <taxon>Pucciniomycetes</taxon>
        <taxon>Pucciniales</taxon>
        <taxon>Sphaerophragmiaceae</taxon>
        <taxon>Austropuccinia</taxon>
    </lineage>
</organism>
<keyword evidence="5" id="KW-0255">Endonuclease</keyword>
<dbReference type="GO" id="GO:0003964">
    <property type="term" value="F:RNA-directed DNA polymerase activity"/>
    <property type="evidence" value="ECO:0007669"/>
    <property type="project" value="UniProtKB-KW"/>
</dbReference>
<evidence type="ECO:0000256" key="12">
    <source>
        <dbReference type="ARBA" id="ARBA00023172"/>
    </source>
</evidence>
<evidence type="ECO:0000256" key="3">
    <source>
        <dbReference type="ARBA" id="ARBA00022722"/>
    </source>
</evidence>
<dbReference type="PANTHER" id="PTHR42648">
    <property type="entry name" value="TRANSPOSASE, PUTATIVE-RELATED"/>
    <property type="match status" value="1"/>
</dbReference>
<evidence type="ECO:0000256" key="2">
    <source>
        <dbReference type="ARBA" id="ARBA00022695"/>
    </source>
</evidence>
<feature type="domain" description="Integrase catalytic" evidence="15">
    <location>
        <begin position="1"/>
        <end position="107"/>
    </location>
</feature>
<dbReference type="GO" id="GO:0003887">
    <property type="term" value="F:DNA-directed DNA polymerase activity"/>
    <property type="evidence" value="ECO:0007669"/>
    <property type="project" value="UniProtKB-KW"/>
</dbReference>
<dbReference type="Proteomes" id="UP000765509">
    <property type="component" value="Unassembled WGS sequence"/>
</dbReference>
<evidence type="ECO:0000256" key="10">
    <source>
        <dbReference type="ARBA" id="ARBA00022918"/>
    </source>
</evidence>
<keyword evidence="11" id="KW-0808">Transferase</keyword>
<keyword evidence="7" id="KW-0460">Magnesium</keyword>
<keyword evidence="6" id="KW-0378">Hydrolase</keyword>
<evidence type="ECO:0000256" key="4">
    <source>
        <dbReference type="ARBA" id="ARBA00022723"/>
    </source>
</evidence>
<evidence type="ECO:0000256" key="5">
    <source>
        <dbReference type="ARBA" id="ARBA00022759"/>
    </source>
</evidence>
<dbReference type="GO" id="GO:0004519">
    <property type="term" value="F:endonuclease activity"/>
    <property type="evidence" value="ECO:0007669"/>
    <property type="project" value="UniProtKB-KW"/>
</dbReference>
<evidence type="ECO:0000256" key="7">
    <source>
        <dbReference type="ARBA" id="ARBA00022842"/>
    </source>
</evidence>
<dbReference type="Gene3D" id="3.30.420.10">
    <property type="entry name" value="Ribonuclease H-like superfamily/Ribonuclease H"/>
    <property type="match status" value="1"/>
</dbReference>
<dbReference type="InterPro" id="IPR036397">
    <property type="entry name" value="RNaseH_sf"/>
</dbReference>
<accession>A0A9Q3GCT7</accession>
<gene>
    <name evidence="16" type="ORF">O181_001217</name>
</gene>
<comment type="caution">
    <text evidence="16">The sequence shown here is derived from an EMBL/GenBank/DDBJ whole genome shotgun (WGS) entry which is preliminary data.</text>
</comment>
<keyword evidence="2" id="KW-0548">Nucleotidyltransferase</keyword>
<comment type="catalytic activity">
    <reaction evidence="13">
        <text>DNA(n) + a 2'-deoxyribonucleoside 5'-triphosphate = DNA(n+1) + diphosphate</text>
        <dbReference type="Rhea" id="RHEA:22508"/>
        <dbReference type="Rhea" id="RHEA-COMP:17339"/>
        <dbReference type="Rhea" id="RHEA-COMP:17340"/>
        <dbReference type="ChEBI" id="CHEBI:33019"/>
        <dbReference type="ChEBI" id="CHEBI:61560"/>
        <dbReference type="ChEBI" id="CHEBI:173112"/>
        <dbReference type="EC" id="2.7.7.49"/>
    </reaction>
</comment>
<keyword evidence="12" id="KW-0233">DNA recombination</keyword>
<keyword evidence="9" id="KW-0229">DNA integration</keyword>
<keyword evidence="4" id="KW-0479">Metal-binding</keyword>
<evidence type="ECO:0000256" key="13">
    <source>
        <dbReference type="ARBA" id="ARBA00048173"/>
    </source>
</evidence>
<keyword evidence="3" id="KW-0540">Nuclease</keyword>
<keyword evidence="10" id="KW-0695">RNA-directed DNA polymerase</keyword>
<evidence type="ECO:0000256" key="14">
    <source>
        <dbReference type="ARBA" id="ARBA00049244"/>
    </source>
</evidence>
<evidence type="ECO:0000256" key="11">
    <source>
        <dbReference type="ARBA" id="ARBA00022932"/>
    </source>
</evidence>
<protein>
    <recommendedName>
        <fullName evidence="15">Integrase catalytic domain-containing protein</fullName>
    </recommendedName>
</protein>